<keyword evidence="1" id="KW-0805">Transcription regulation</keyword>
<keyword evidence="7" id="KW-1185">Reference proteome</keyword>
<keyword evidence="3" id="KW-0804">Transcription</keyword>
<feature type="DNA-binding region" description="H-T-H motif" evidence="4">
    <location>
        <begin position="29"/>
        <end position="48"/>
    </location>
</feature>
<dbReference type="Gene3D" id="1.10.357.10">
    <property type="entry name" value="Tetracycline Repressor, domain 2"/>
    <property type="match status" value="1"/>
</dbReference>
<keyword evidence="2 4" id="KW-0238">DNA-binding</keyword>
<dbReference type="EMBL" id="CP014167">
    <property type="protein sequence ID" value="ANS76215.1"/>
    <property type="molecule type" value="Genomic_DNA"/>
</dbReference>
<dbReference type="Gene3D" id="1.10.10.60">
    <property type="entry name" value="Homeodomain-like"/>
    <property type="match status" value="1"/>
</dbReference>
<evidence type="ECO:0000259" key="5">
    <source>
        <dbReference type="PROSITE" id="PS50977"/>
    </source>
</evidence>
<evidence type="ECO:0000256" key="4">
    <source>
        <dbReference type="PROSITE-ProRule" id="PRU00335"/>
    </source>
</evidence>
<dbReference type="PANTHER" id="PTHR47506">
    <property type="entry name" value="TRANSCRIPTIONAL REGULATORY PROTEIN"/>
    <property type="match status" value="1"/>
</dbReference>
<dbReference type="SUPFAM" id="SSF48498">
    <property type="entry name" value="Tetracyclin repressor-like, C-terminal domain"/>
    <property type="match status" value="1"/>
</dbReference>
<dbReference type="Pfam" id="PF00440">
    <property type="entry name" value="TetR_N"/>
    <property type="match status" value="1"/>
</dbReference>
<feature type="domain" description="HTH tetR-type" evidence="5">
    <location>
        <begin position="6"/>
        <end position="66"/>
    </location>
</feature>
<name>A0A1B1N4A8_9BACL</name>
<evidence type="ECO:0000256" key="1">
    <source>
        <dbReference type="ARBA" id="ARBA00023015"/>
    </source>
</evidence>
<dbReference type="PRINTS" id="PR00455">
    <property type="entry name" value="HTHTETR"/>
</dbReference>
<dbReference type="Proteomes" id="UP000092573">
    <property type="component" value="Chromosome"/>
</dbReference>
<evidence type="ECO:0000313" key="6">
    <source>
        <dbReference type="EMBL" id="ANS76215.1"/>
    </source>
</evidence>
<evidence type="ECO:0000256" key="3">
    <source>
        <dbReference type="ARBA" id="ARBA00023163"/>
    </source>
</evidence>
<dbReference type="OrthoDB" id="9795242at2"/>
<dbReference type="AlphaFoldDB" id="A0A1B1N4A8"/>
<sequence>MARSKEFEEKVVLDKAMKLFWEQGYEKTSMSDLVEHMGIHRRSLYDTFTDKHTLFLKAFDRFAERTNSRLAAGVKESATAEDAMKFLFKYMIFGDEDTPPGCMLVNSAAELAVRDMEVDVKTRAGFSDTERLIKEIVVWGQEKGEFTTAIEADDLAQVLHNSLVGLRVLTRTSTPKEKLERIAELSMYILKKK</sequence>
<dbReference type="RefSeq" id="WP_068698646.1">
    <property type="nucleotide sequence ID" value="NZ_CP014167.1"/>
</dbReference>
<dbReference type="InterPro" id="IPR001647">
    <property type="entry name" value="HTH_TetR"/>
</dbReference>
<dbReference type="InterPro" id="IPR036271">
    <property type="entry name" value="Tet_transcr_reg_TetR-rel_C_sf"/>
</dbReference>
<dbReference type="KEGG" id="pyg:AWM70_17855"/>
<evidence type="ECO:0000313" key="7">
    <source>
        <dbReference type="Proteomes" id="UP000092573"/>
    </source>
</evidence>
<dbReference type="PROSITE" id="PS50977">
    <property type="entry name" value="HTH_TETR_2"/>
    <property type="match status" value="1"/>
</dbReference>
<dbReference type="STRING" id="1462996.AWM70_17855"/>
<organism evidence="6 7">
    <name type="scientific">Paenibacillus yonginensis</name>
    <dbReference type="NCBI Taxonomy" id="1462996"/>
    <lineage>
        <taxon>Bacteria</taxon>
        <taxon>Bacillati</taxon>
        <taxon>Bacillota</taxon>
        <taxon>Bacilli</taxon>
        <taxon>Bacillales</taxon>
        <taxon>Paenibacillaceae</taxon>
        <taxon>Paenibacillus</taxon>
    </lineage>
</organism>
<reference evidence="6 7" key="1">
    <citation type="submission" date="2016-01" db="EMBL/GenBank/DDBJ databases">
        <title>Complete Genome Sequence of Paenibacillus yonginensis DCY84, a novel Plant Growth-Promoting Bacteria with Elicitation of Induced Systemic Resistance.</title>
        <authorList>
            <person name="Kim Y.J."/>
            <person name="Yang D.C."/>
            <person name="Sukweenadhi J."/>
        </authorList>
    </citation>
    <scope>NUCLEOTIDE SEQUENCE [LARGE SCALE GENOMIC DNA]</scope>
    <source>
        <strain evidence="6 7">DCY84</strain>
    </source>
</reference>
<dbReference type="InterPro" id="IPR011075">
    <property type="entry name" value="TetR_C"/>
</dbReference>
<dbReference type="Pfam" id="PF16925">
    <property type="entry name" value="TetR_C_13"/>
    <property type="match status" value="1"/>
</dbReference>
<dbReference type="InterPro" id="IPR009057">
    <property type="entry name" value="Homeodomain-like_sf"/>
</dbReference>
<protein>
    <submittedName>
        <fullName evidence="6">TetR family transcriptional regulator</fullName>
    </submittedName>
</protein>
<accession>A0A1B1N4A8</accession>
<dbReference type="PANTHER" id="PTHR47506:SF10">
    <property type="entry name" value="TRANSCRIPTIONAL REGULATORY PROTEIN"/>
    <property type="match status" value="1"/>
</dbReference>
<proteinExistence type="predicted"/>
<evidence type="ECO:0000256" key="2">
    <source>
        <dbReference type="ARBA" id="ARBA00023125"/>
    </source>
</evidence>
<gene>
    <name evidence="6" type="ORF">AWM70_17855</name>
</gene>
<dbReference type="GO" id="GO:0003677">
    <property type="term" value="F:DNA binding"/>
    <property type="evidence" value="ECO:0007669"/>
    <property type="project" value="UniProtKB-UniRule"/>
</dbReference>
<dbReference type="SUPFAM" id="SSF46689">
    <property type="entry name" value="Homeodomain-like"/>
    <property type="match status" value="1"/>
</dbReference>